<dbReference type="RefSeq" id="WP_088565082.1">
    <property type="nucleotide sequence ID" value="NZ_CP020946.1"/>
</dbReference>
<accession>A0A1Z3N7X5</accession>
<reference evidence="2 3" key="1">
    <citation type="submission" date="2017-04" db="EMBL/GenBank/DDBJ databases">
        <title>Whole genome sequence of Bdellovibrio bacteriovorus strain SSB218315.</title>
        <authorList>
            <person name="Oyedara O."/>
            <person name="Rodriguez-Perez M.A."/>
        </authorList>
    </citation>
    <scope>NUCLEOTIDE SEQUENCE [LARGE SCALE GENOMIC DNA]</scope>
    <source>
        <strain evidence="2 3">SSB218315</strain>
    </source>
</reference>
<dbReference type="Pfam" id="PF04324">
    <property type="entry name" value="Fer2_BFD"/>
    <property type="match status" value="1"/>
</dbReference>
<dbReference type="AlphaFoldDB" id="A0A1Z3N7X5"/>
<evidence type="ECO:0000313" key="2">
    <source>
        <dbReference type="EMBL" id="ASD63547.1"/>
    </source>
</evidence>
<dbReference type="EMBL" id="CP020946">
    <property type="protein sequence ID" value="ASD63547.1"/>
    <property type="molecule type" value="Genomic_DNA"/>
</dbReference>
<organism evidence="2 3">
    <name type="scientific">Bdellovibrio bacteriovorus</name>
    <dbReference type="NCBI Taxonomy" id="959"/>
    <lineage>
        <taxon>Bacteria</taxon>
        <taxon>Pseudomonadati</taxon>
        <taxon>Bdellovibrionota</taxon>
        <taxon>Bdellovibrionia</taxon>
        <taxon>Bdellovibrionales</taxon>
        <taxon>Pseudobdellovibrionaceae</taxon>
        <taxon>Bdellovibrio</taxon>
    </lineage>
</organism>
<evidence type="ECO:0000313" key="3">
    <source>
        <dbReference type="Proteomes" id="UP000197003"/>
    </source>
</evidence>
<dbReference type="Gene3D" id="1.10.10.1100">
    <property type="entry name" value="BFD-like [2Fe-2S]-binding domain"/>
    <property type="match status" value="1"/>
</dbReference>
<sequence length="145" mass="16301">MKIKVELEGRDFIEVQCQGDNAQAPGPVEKVSIMGCSQFMDMMQTMRKNFGADLKKWPLPEAQDHSSLLLREMILRLRGEWAFPYCEEELCHCRSVSAHTVDQAIIAGAHSTEVVSRQTNASTNCGTCRPEVQKIIDFRLGKKTA</sequence>
<evidence type="ECO:0000259" key="1">
    <source>
        <dbReference type="Pfam" id="PF04324"/>
    </source>
</evidence>
<dbReference type="Proteomes" id="UP000197003">
    <property type="component" value="Chromosome"/>
</dbReference>
<feature type="domain" description="BFD-like [2Fe-2S]-binding" evidence="1">
    <location>
        <begin position="91"/>
        <end position="137"/>
    </location>
</feature>
<gene>
    <name evidence="2" type="ORF">B9G79_08160</name>
</gene>
<proteinExistence type="predicted"/>
<name>A0A1Z3N7X5_BDEBC</name>
<dbReference type="InterPro" id="IPR041854">
    <property type="entry name" value="BFD-like_2Fe2S-bd_dom_sf"/>
</dbReference>
<dbReference type="OrthoDB" id="5293188at2"/>
<dbReference type="InterPro" id="IPR007419">
    <property type="entry name" value="BFD-like_2Fe2S-bd_dom"/>
</dbReference>
<protein>
    <submittedName>
        <fullName evidence="2">Nitrite reductase</fullName>
    </submittedName>
</protein>